<dbReference type="NCBIfam" id="TIGR01224">
    <property type="entry name" value="hutI"/>
    <property type="match status" value="1"/>
</dbReference>
<dbReference type="GO" id="GO:0005506">
    <property type="term" value="F:iron ion binding"/>
    <property type="evidence" value="ECO:0007669"/>
    <property type="project" value="UniProtKB-UniRule"/>
</dbReference>
<keyword evidence="3 8" id="KW-0479">Metal-binding</keyword>
<comment type="function">
    <text evidence="8">Catalyzes the hydrolytic cleavage of the carbon-nitrogen bond in imidazolone-5-propanoate to yield N-formimidoyl-L-glutamate. It is the third step in the universal histidine degradation pathway.</text>
</comment>
<comment type="caution">
    <text evidence="10">The sequence shown here is derived from an EMBL/GenBank/DDBJ whole genome shotgun (WGS) entry which is preliminary data.</text>
</comment>
<feature type="binding site" evidence="8">
    <location>
        <position position="255"/>
    </location>
    <ligand>
        <name>4-imidazolone-5-propanoate</name>
        <dbReference type="ChEBI" id="CHEBI:77893"/>
    </ligand>
</feature>
<evidence type="ECO:0000256" key="3">
    <source>
        <dbReference type="ARBA" id="ARBA00022723"/>
    </source>
</evidence>
<dbReference type="InterPro" id="IPR032466">
    <property type="entry name" value="Metal_Hydrolase"/>
</dbReference>
<dbReference type="EMBL" id="WBZC01000012">
    <property type="protein sequence ID" value="KAB3536330.1"/>
    <property type="molecule type" value="Genomic_DNA"/>
</dbReference>
<dbReference type="InterPro" id="IPR005920">
    <property type="entry name" value="HutI"/>
</dbReference>
<dbReference type="InterPro" id="IPR011059">
    <property type="entry name" value="Metal-dep_hydrolase_composite"/>
</dbReference>
<protein>
    <recommendedName>
        <fullName evidence="1 8">Imidazolonepropionase</fullName>
        <ecNumber evidence="1 8">3.5.2.7</ecNumber>
    </recommendedName>
    <alternativeName>
        <fullName evidence="8">Imidazolone-5-propionate hydrolase</fullName>
    </alternativeName>
</protein>
<keyword evidence="4 8" id="KW-0378">Hydrolase</keyword>
<dbReference type="InterPro" id="IPR013108">
    <property type="entry name" value="Amidohydro_3"/>
</dbReference>
<comment type="subcellular location">
    <subcellularLocation>
        <location evidence="8">Cytoplasm</location>
    </subcellularLocation>
</comment>
<feature type="binding site" evidence="8">
    <location>
        <position position="82"/>
    </location>
    <ligand>
        <name>Zn(2+)</name>
        <dbReference type="ChEBI" id="CHEBI:29105"/>
    </ligand>
</feature>
<feature type="binding site" evidence="8">
    <location>
        <position position="330"/>
    </location>
    <ligand>
        <name>N-formimidoyl-L-glutamate</name>
        <dbReference type="ChEBI" id="CHEBI:58928"/>
    </ligand>
</feature>
<comment type="catalytic activity">
    <reaction evidence="8">
        <text>4-imidazolone-5-propanoate + H2O = N-formimidoyl-L-glutamate</text>
        <dbReference type="Rhea" id="RHEA:23660"/>
        <dbReference type="ChEBI" id="CHEBI:15377"/>
        <dbReference type="ChEBI" id="CHEBI:58928"/>
        <dbReference type="ChEBI" id="CHEBI:77893"/>
        <dbReference type="EC" id="3.5.2.7"/>
    </reaction>
</comment>
<dbReference type="SUPFAM" id="SSF51556">
    <property type="entry name" value="Metallo-dependent hydrolases"/>
    <property type="match status" value="1"/>
</dbReference>
<sequence>MLKGNILIKNASEVVTCSGFKAKFGKEMSDLSVIHDGAVVIKDGIIEAVGKTEEILKTYKETDFQVIDATGKAVLPGFVDSHTHLVFGGYRAEEFSWRLRGDNYMEIMERGGGILSSVRSTKAASKKELFDAAIKRLDSMLSFGVTTVEGKSGYGLDLDTEIKQLEVMEEVDLNHPVDVVKTFLGAHAVPQEYKGKEDEFIDYMIKDVLPVVAERNLAEFCDIFCEKKVFNVEQSRRLLKEAQERGMKIKLHADEIVQLGGAELAAELGAISADHLLQASDDGLKKMRDNGVVATLLPGTAFSLKENYARARYMIDNGCAVALATDLNPGSCFTESIPLIFALSTLYMKMTTEEAITAFTINGAAAVDKADTIGSIDKGKMGDLVILEFPSYHFIPYHIGVSTVEKVVKNGVLVFDKEKEGYSNACK</sequence>
<feature type="binding site" evidence="8">
    <location>
        <position position="187"/>
    </location>
    <ligand>
        <name>4-imidazolone-5-propanoate</name>
        <dbReference type="ChEBI" id="CHEBI:77893"/>
    </ligand>
</feature>
<evidence type="ECO:0000259" key="9">
    <source>
        <dbReference type="Pfam" id="PF07969"/>
    </source>
</evidence>
<dbReference type="PANTHER" id="PTHR42752">
    <property type="entry name" value="IMIDAZOLONEPROPIONASE"/>
    <property type="match status" value="1"/>
</dbReference>
<dbReference type="Gene3D" id="2.30.40.10">
    <property type="entry name" value="Urease, subunit C, domain 1"/>
    <property type="match status" value="1"/>
</dbReference>
<dbReference type="RefSeq" id="WP_151860387.1">
    <property type="nucleotide sequence ID" value="NZ_WBZC01000012.1"/>
</dbReference>
<dbReference type="SUPFAM" id="SSF51338">
    <property type="entry name" value="Composite domain of metallo-dependent hydrolases"/>
    <property type="match status" value="1"/>
</dbReference>
<feature type="binding site" evidence="8">
    <location>
        <position position="326"/>
    </location>
    <ligand>
        <name>Zn(2+)</name>
        <dbReference type="ChEBI" id="CHEBI:29105"/>
    </ligand>
</feature>
<dbReference type="Pfam" id="PF07969">
    <property type="entry name" value="Amidohydro_3"/>
    <property type="match status" value="2"/>
</dbReference>
<dbReference type="Gene3D" id="3.20.20.140">
    <property type="entry name" value="Metal-dependent hydrolases"/>
    <property type="match status" value="1"/>
</dbReference>
<dbReference type="AlphaFoldDB" id="A0A6I0FEZ4"/>
<comment type="pathway">
    <text evidence="8">Amino-acid degradation; L-histidine degradation into L-glutamate; N-formimidoyl-L-glutamate from L-histidine: step 3/3.</text>
</comment>
<comment type="cofactor">
    <cofactor evidence="8">
        <name>Zn(2+)</name>
        <dbReference type="ChEBI" id="CHEBI:29105"/>
    </cofactor>
    <cofactor evidence="8">
        <name>Fe(3+)</name>
        <dbReference type="ChEBI" id="CHEBI:29034"/>
    </cofactor>
    <text evidence="8">Binds 1 zinc or iron ion per subunit.</text>
</comment>
<dbReference type="FunFam" id="3.20.20.140:FF:000007">
    <property type="entry name" value="Imidazolonepropionase"/>
    <property type="match status" value="1"/>
</dbReference>
<dbReference type="GO" id="GO:0050480">
    <property type="term" value="F:imidazolonepropionase activity"/>
    <property type="evidence" value="ECO:0007669"/>
    <property type="project" value="UniProtKB-UniRule"/>
</dbReference>
<dbReference type="GO" id="GO:0005737">
    <property type="term" value="C:cytoplasm"/>
    <property type="evidence" value="ECO:0007669"/>
    <property type="project" value="UniProtKB-SubCell"/>
</dbReference>
<organism evidence="10 11">
    <name type="scientific">Alkaliphilus pronyensis</name>
    <dbReference type="NCBI Taxonomy" id="1482732"/>
    <lineage>
        <taxon>Bacteria</taxon>
        <taxon>Bacillati</taxon>
        <taxon>Bacillota</taxon>
        <taxon>Clostridia</taxon>
        <taxon>Peptostreptococcales</taxon>
        <taxon>Natronincolaceae</taxon>
        <taxon>Alkaliphilus</taxon>
    </lineage>
</organism>
<gene>
    <name evidence="8" type="primary">hutI</name>
    <name evidence="10" type="ORF">F8154_04445</name>
</gene>
<dbReference type="UniPathway" id="UPA00379">
    <property type="reaction ID" value="UER00551"/>
</dbReference>
<evidence type="ECO:0000256" key="2">
    <source>
        <dbReference type="ARBA" id="ARBA00022490"/>
    </source>
</evidence>
<dbReference type="GO" id="GO:0019557">
    <property type="term" value="P:L-histidine catabolic process to glutamate and formate"/>
    <property type="evidence" value="ECO:0007669"/>
    <property type="project" value="UniProtKB-UniPathway"/>
</dbReference>
<keyword evidence="7 8" id="KW-0408">Iron</keyword>
<accession>A0A6I0FEZ4</accession>
<evidence type="ECO:0000313" key="10">
    <source>
        <dbReference type="EMBL" id="KAB3536330.1"/>
    </source>
</evidence>
<dbReference type="PANTHER" id="PTHR42752:SF1">
    <property type="entry name" value="IMIDAZOLONEPROPIONASE-RELATED"/>
    <property type="match status" value="1"/>
</dbReference>
<feature type="binding site" evidence="8">
    <location>
        <position position="326"/>
    </location>
    <ligand>
        <name>Fe(3+)</name>
        <dbReference type="ChEBI" id="CHEBI:29034"/>
    </ligand>
</feature>
<keyword evidence="6 8" id="KW-0862">Zinc</keyword>
<feature type="binding site" evidence="8">
    <location>
        <position position="84"/>
    </location>
    <ligand>
        <name>Zn(2+)</name>
        <dbReference type="ChEBI" id="CHEBI:29105"/>
    </ligand>
</feature>
<feature type="binding site" evidence="8">
    <location>
        <position position="154"/>
    </location>
    <ligand>
        <name>N-formimidoyl-L-glutamate</name>
        <dbReference type="ChEBI" id="CHEBI:58928"/>
    </ligand>
</feature>
<dbReference type="Proteomes" id="UP000432715">
    <property type="component" value="Unassembled WGS sequence"/>
</dbReference>
<keyword evidence="11" id="KW-1185">Reference proteome</keyword>
<evidence type="ECO:0000256" key="7">
    <source>
        <dbReference type="ARBA" id="ARBA00023004"/>
    </source>
</evidence>
<keyword evidence="2 8" id="KW-0963">Cytoplasm</keyword>
<dbReference type="EC" id="3.5.2.7" evidence="1 8"/>
<dbReference type="CDD" id="cd01296">
    <property type="entry name" value="Imidazolone-5PH"/>
    <property type="match status" value="1"/>
</dbReference>
<dbReference type="HAMAP" id="MF_00372">
    <property type="entry name" value="HutI"/>
    <property type="match status" value="1"/>
</dbReference>
<evidence type="ECO:0000256" key="1">
    <source>
        <dbReference type="ARBA" id="ARBA00012864"/>
    </source>
</evidence>
<keyword evidence="5 8" id="KW-0369">Histidine metabolism</keyword>
<feature type="binding site" evidence="8">
    <location>
        <position position="82"/>
    </location>
    <ligand>
        <name>Fe(3+)</name>
        <dbReference type="ChEBI" id="CHEBI:29034"/>
    </ligand>
</feature>
<dbReference type="GO" id="GO:0019556">
    <property type="term" value="P:L-histidine catabolic process to glutamate and formamide"/>
    <property type="evidence" value="ECO:0007669"/>
    <property type="project" value="UniProtKB-UniRule"/>
</dbReference>
<feature type="binding site" evidence="8">
    <location>
        <position position="154"/>
    </location>
    <ligand>
        <name>4-imidazolone-5-propanoate</name>
        <dbReference type="ChEBI" id="CHEBI:77893"/>
    </ligand>
</feature>
<evidence type="ECO:0000256" key="4">
    <source>
        <dbReference type="ARBA" id="ARBA00022801"/>
    </source>
</evidence>
<evidence type="ECO:0000256" key="8">
    <source>
        <dbReference type="HAMAP-Rule" id="MF_00372"/>
    </source>
</evidence>
<dbReference type="GO" id="GO:0008270">
    <property type="term" value="F:zinc ion binding"/>
    <property type="evidence" value="ECO:0007669"/>
    <property type="project" value="UniProtKB-UniRule"/>
</dbReference>
<feature type="domain" description="Amidohydrolase 3" evidence="9">
    <location>
        <begin position="124"/>
        <end position="415"/>
    </location>
</feature>
<proteinExistence type="inferred from homology"/>
<feature type="binding site" evidence="8">
    <location>
        <position position="252"/>
    </location>
    <ligand>
        <name>Fe(3+)</name>
        <dbReference type="ChEBI" id="CHEBI:29034"/>
    </ligand>
</feature>
<evidence type="ECO:0000313" key="11">
    <source>
        <dbReference type="Proteomes" id="UP000432715"/>
    </source>
</evidence>
<feature type="binding site" evidence="8">
    <location>
        <position position="331"/>
    </location>
    <ligand>
        <name>4-imidazolone-5-propanoate</name>
        <dbReference type="ChEBI" id="CHEBI:77893"/>
    </ligand>
</feature>
<evidence type="ECO:0000256" key="6">
    <source>
        <dbReference type="ARBA" id="ARBA00022833"/>
    </source>
</evidence>
<comment type="similarity">
    <text evidence="8">Belongs to the metallo-dependent hydrolases superfamily. HutI family.</text>
</comment>
<dbReference type="OrthoDB" id="9776455at2"/>
<name>A0A6I0FEZ4_9FIRM</name>
<reference evidence="10 11" key="1">
    <citation type="submission" date="2019-10" db="EMBL/GenBank/DDBJ databases">
        <title>Alkaliphilus serpentinus sp. nov. and Alkaliphilus pronyensis sp. nov., two novel anaerobic alkaliphilic species isolated from the serpentinized-hosted hydrothermal field of the Prony Bay (New Caledonia).</title>
        <authorList>
            <person name="Postec A."/>
        </authorList>
    </citation>
    <scope>NUCLEOTIDE SEQUENCE [LARGE SCALE GENOMIC DNA]</scope>
    <source>
        <strain evidence="10 11">LacV</strain>
    </source>
</reference>
<feature type="binding site" evidence="8">
    <location>
        <position position="252"/>
    </location>
    <ligand>
        <name>Zn(2+)</name>
        <dbReference type="ChEBI" id="CHEBI:29105"/>
    </ligand>
</feature>
<feature type="binding site" evidence="8">
    <location>
        <position position="328"/>
    </location>
    <ligand>
        <name>N-formimidoyl-L-glutamate</name>
        <dbReference type="ChEBI" id="CHEBI:58928"/>
    </ligand>
</feature>
<evidence type="ECO:0000256" key="5">
    <source>
        <dbReference type="ARBA" id="ARBA00022808"/>
    </source>
</evidence>
<feature type="binding site" evidence="8">
    <location>
        <position position="84"/>
    </location>
    <ligand>
        <name>Fe(3+)</name>
        <dbReference type="ChEBI" id="CHEBI:29034"/>
    </ligand>
</feature>
<feature type="binding site" evidence="8">
    <location>
        <position position="91"/>
    </location>
    <ligand>
        <name>4-imidazolone-5-propanoate</name>
        <dbReference type="ChEBI" id="CHEBI:77893"/>
    </ligand>
</feature>
<feature type="domain" description="Amidohydrolase 3" evidence="9">
    <location>
        <begin position="65"/>
        <end position="98"/>
    </location>
</feature>